<evidence type="ECO:0000313" key="3">
    <source>
        <dbReference type="Proteomes" id="UP000735302"/>
    </source>
</evidence>
<reference evidence="2 3" key="1">
    <citation type="journal article" date="2021" name="Elife">
        <title>Chloroplast acquisition without the gene transfer in kleptoplastic sea slugs, Plakobranchus ocellatus.</title>
        <authorList>
            <person name="Maeda T."/>
            <person name="Takahashi S."/>
            <person name="Yoshida T."/>
            <person name="Shimamura S."/>
            <person name="Takaki Y."/>
            <person name="Nagai Y."/>
            <person name="Toyoda A."/>
            <person name="Suzuki Y."/>
            <person name="Arimoto A."/>
            <person name="Ishii H."/>
            <person name="Satoh N."/>
            <person name="Nishiyama T."/>
            <person name="Hasebe M."/>
            <person name="Maruyama T."/>
            <person name="Minagawa J."/>
            <person name="Obokata J."/>
            <person name="Shigenobu S."/>
        </authorList>
    </citation>
    <scope>NUCLEOTIDE SEQUENCE [LARGE SCALE GENOMIC DNA]</scope>
</reference>
<proteinExistence type="predicted"/>
<name>A0AAV4DNM6_9GAST</name>
<dbReference type="Proteomes" id="UP000735302">
    <property type="component" value="Unassembled WGS sequence"/>
</dbReference>
<comment type="caution">
    <text evidence="2">The sequence shown here is derived from an EMBL/GenBank/DDBJ whole genome shotgun (WGS) entry which is preliminary data.</text>
</comment>
<keyword evidence="3" id="KW-1185">Reference proteome</keyword>
<keyword evidence="1" id="KW-1133">Transmembrane helix</keyword>
<evidence type="ECO:0000313" key="2">
    <source>
        <dbReference type="EMBL" id="GFO45933.1"/>
    </source>
</evidence>
<accession>A0AAV4DNM6</accession>
<gene>
    <name evidence="2" type="ORF">PoB_007243800</name>
</gene>
<organism evidence="2 3">
    <name type="scientific">Plakobranchus ocellatus</name>
    <dbReference type="NCBI Taxonomy" id="259542"/>
    <lineage>
        <taxon>Eukaryota</taxon>
        <taxon>Metazoa</taxon>
        <taxon>Spiralia</taxon>
        <taxon>Lophotrochozoa</taxon>
        <taxon>Mollusca</taxon>
        <taxon>Gastropoda</taxon>
        <taxon>Heterobranchia</taxon>
        <taxon>Euthyneura</taxon>
        <taxon>Panpulmonata</taxon>
        <taxon>Sacoglossa</taxon>
        <taxon>Placobranchoidea</taxon>
        <taxon>Plakobranchidae</taxon>
        <taxon>Plakobranchus</taxon>
    </lineage>
</organism>
<dbReference type="AlphaFoldDB" id="A0AAV4DNM6"/>
<sequence>MGSKVSSDPVKVKAARKAMANCLIMPYAKNNQDPTPGYPMLWLSVGLTLLFFFYNSFHSMFLPKTNPRASPHRRFADEFSLPYHTSDHRPSPPTSLLVFLIIMKDYRGCAIFHGLLGFQVCNACLITVLSGLLPAISTAG</sequence>
<feature type="transmembrane region" description="Helical" evidence="1">
    <location>
        <begin position="110"/>
        <end position="136"/>
    </location>
</feature>
<feature type="transmembrane region" description="Helical" evidence="1">
    <location>
        <begin position="40"/>
        <end position="57"/>
    </location>
</feature>
<dbReference type="EMBL" id="BLXT01008089">
    <property type="protein sequence ID" value="GFO45933.1"/>
    <property type="molecule type" value="Genomic_DNA"/>
</dbReference>
<keyword evidence="1" id="KW-0472">Membrane</keyword>
<protein>
    <submittedName>
        <fullName evidence="2">Uncharacterized protein</fullName>
    </submittedName>
</protein>
<keyword evidence="1" id="KW-0812">Transmembrane</keyword>
<evidence type="ECO:0000256" key="1">
    <source>
        <dbReference type="SAM" id="Phobius"/>
    </source>
</evidence>